<dbReference type="InterPro" id="IPR013747">
    <property type="entry name" value="ACP_syn_III_C"/>
</dbReference>
<sequence length="371" mass="40612">MAKLFFDNIAIAGLACAVPSFSQAINSDPGHHAAEYIKGVKRQTGVARRHISLTEQTVTDLGTAALVKALERAAWDKDSLDGIVFMSQMPDFNPGTGNAFVLHNQFGLHKDVLAFDITLGCSSFPYGLSVCGGLLQQPDIKRIAMISGDNAWPDYPSVQGIIDAPVFLFGEGTTALLLEKRPSPPIHITLHSDGSGYSSLFNPFVGSRNAWRKYSRGRLSNGKEFDNFLAFGNYMDGMEIASFSMTTVVDFIREFLEWQGKKATDYDALLLHQANLQMMKSIARQLGVGMEKMPVSLDRYANTSGASILLTMADAYGGRQDEYKEPLSLLGCTFGIGLSWGVIDFQLDPGVVAPIFESGWRSEEGFLHEIE</sequence>
<dbReference type="GO" id="GO:0004315">
    <property type="term" value="F:3-oxoacyl-[acyl-carrier-protein] synthase activity"/>
    <property type="evidence" value="ECO:0007669"/>
    <property type="project" value="InterPro"/>
</dbReference>
<dbReference type="Gene3D" id="3.40.47.10">
    <property type="match status" value="1"/>
</dbReference>
<dbReference type="PANTHER" id="PTHR34069:SF3">
    <property type="entry name" value="ACYL-COA:ACYL-COA ALKYLTRANSFERASE"/>
    <property type="match status" value="1"/>
</dbReference>
<dbReference type="EMBL" id="FLUQ01000002">
    <property type="protein sequence ID" value="SBW03797.1"/>
    <property type="molecule type" value="Genomic_DNA"/>
</dbReference>
<dbReference type="PANTHER" id="PTHR34069">
    <property type="entry name" value="3-OXOACYL-[ACYL-CARRIER-PROTEIN] SYNTHASE 3"/>
    <property type="match status" value="1"/>
</dbReference>
<name>A0A212JWL8_9DELT</name>
<dbReference type="GO" id="GO:0006633">
    <property type="term" value="P:fatty acid biosynthetic process"/>
    <property type="evidence" value="ECO:0007669"/>
    <property type="project" value="InterPro"/>
</dbReference>
<reference evidence="5" key="1">
    <citation type="submission" date="2016-04" db="EMBL/GenBank/DDBJ databases">
        <authorList>
            <person name="Evans L.H."/>
            <person name="Alamgir A."/>
            <person name="Owens N."/>
            <person name="Weber N.D."/>
            <person name="Virtaneva K."/>
            <person name="Barbian K."/>
            <person name="Babar A."/>
            <person name="Rosenke K."/>
        </authorList>
    </citation>
    <scope>NUCLEOTIDE SEQUENCE</scope>
    <source>
        <strain evidence="5">86</strain>
    </source>
</reference>
<evidence type="ECO:0000313" key="5">
    <source>
        <dbReference type="EMBL" id="SBW03797.1"/>
    </source>
</evidence>
<protein>
    <submittedName>
        <fullName evidence="5">Putative 3-oxoacyl-(Acyl-carrier-protein) synthase 3</fullName>
    </submittedName>
</protein>
<evidence type="ECO:0000259" key="4">
    <source>
        <dbReference type="Pfam" id="PF08545"/>
    </source>
</evidence>
<dbReference type="Pfam" id="PF08545">
    <property type="entry name" value="ACP_syn_III"/>
    <property type="match status" value="1"/>
</dbReference>
<evidence type="ECO:0000256" key="1">
    <source>
        <dbReference type="ARBA" id="ARBA00022679"/>
    </source>
</evidence>
<gene>
    <name evidence="5" type="ORF">KL86DPRO_20205</name>
</gene>
<feature type="domain" description="Beta-ketoacyl-[acyl-carrier-protein] synthase III N-terminal" evidence="4">
    <location>
        <begin position="115"/>
        <end position="194"/>
    </location>
</feature>
<organism evidence="5">
    <name type="scientific">uncultured delta proteobacterium</name>
    <dbReference type="NCBI Taxonomy" id="34034"/>
    <lineage>
        <taxon>Bacteria</taxon>
        <taxon>Deltaproteobacteria</taxon>
        <taxon>environmental samples</taxon>
    </lineage>
</organism>
<evidence type="ECO:0000256" key="2">
    <source>
        <dbReference type="ARBA" id="ARBA00023315"/>
    </source>
</evidence>
<dbReference type="Pfam" id="PF08541">
    <property type="entry name" value="ACP_syn_III_C"/>
    <property type="match status" value="1"/>
</dbReference>
<feature type="domain" description="Beta-ketoacyl-[acyl-carrier-protein] synthase III C-terminal" evidence="3">
    <location>
        <begin position="259"/>
        <end position="342"/>
    </location>
</feature>
<keyword evidence="1" id="KW-0808">Transferase</keyword>
<accession>A0A212JWL8</accession>
<dbReference type="AlphaFoldDB" id="A0A212JWL8"/>
<dbReference type="InterPro" id="IPR013751">
    <property type="entry name" value="ACP_syn_III_N"/>
</dbReference>
<proteinExistence type="predicted"/>
<evidence type="ECO:0000259" key="3">
    <source>
        <dbReference type="Pfam" id="PF08541"/>
    </source>
</evidence>
<dbReference type="SUPFAM" id="SSF53901">
    <property type="entry name" value="Thiolase-like"/>
    <property type="match status" value="1"/>
</dbReference>
<keyword evidence="2" id="KW-0012">Acyltransferase</keyword>
<dbReference type="InterPro" id="IPR016039">
    <property type="entry name" value="Thiolase-like"/>
</dbReference>
<dbReference type="GO" id="GO:0044550">
    <property type="term" value="P:secondary metabolite biosynthetic process"/>
    <property type="evidence" value="ECO:0007669"/>
    <property type="project" value="TreeGrafter"/>
</dbReference>